<feature type="binding site" evidence="9">
    <location>
        <position position="296"/>
    </location>
    <ligand>
        <name>ATP</name>
        <dbReference type="ChEBI" id="CHEBI:30616"/>
    </ligand>
</feature>
<proteinExistence type="inferred from homology"/>
<dbReference type="EMBL" id="VWSG01000005">
    <property type="protein sequence ID" value="KAA5535383.1"/>
    <property type="molecule type" value="Genomic_DNA"/>
</dbReference>
<evidence type="ECO:0000313" key="12">
    <source>
        <dbReference type="Proteomes" id="UP000325141"/>
    </source>
</evidence>
<organism evidence="11 12">
    <name type="scientific">Paenimyroides baculatum</name>
    <dbReference type="NCBI Taxonomy" id="2608000"/>
    <lineage>
        <taxon>Bacteria</taxon>
        <taxon>Pseudomonadati</taxon>
        <taxon>Bacteroidota</taxon>
        <taxon>Flavobacteriia</taxon>
        <taxon>Flavobacteriales</taxon>
        <taxon>Flavobacteriaceae</taxon>
        <taxon>Paenimyroides</taxon>
    </lineage>
</organism>
<dbReference type="GO" id="GO:0005524">
    <property type="term" value="F:ATP binding"/>
    <property type="evidence" value="ECO:0007669"/>
    <property type="project" value="UniProtKB-KW"/>
</dbReference>
<comment type="catalytic activity">
    <reaction evidence="7">
        <text>L-aspartate + L-glutamine + ATP + H2O = L-asparagine + L-glutamate + AMP + diphosphate + H(+)</text>
        <dbReference type="Rhea" id="RHEA:12228"/>
        <dbReference type="ChEBI" id="CHEBI:15377"/>
        <dbReference type="ChEBI" id="CHEBI:15378"/>
        <dbReference type="ChEBI" id="CHEBI:29985"/>
        <dbReference type="ChEBI" id="CHEBI:29991"/>
        <dbReference type="ChEBI" id="CHEBI:30616"/>
        <dbReference type="ChEBI" id="CHEBI:33019"/>
        <dbReference type="ChEBI" id="CHEBI:58048"/>
        <dbReference type="ChEBI" id="CHEBI:58359"/>
        <dbReference type="ChEBI" id="CHEBI:456215"/>
        <dbReference type="EC" id="6.3.5.4"/>
    </reaction>
</comment>
<feature type="domain" description="Glutamine amidotransferase type-2" evidence="10">
    <location>
        <begin position="2"/>
        <end position="213"/>
    </location>
</feature>
<dbReference type="SUPFAM" id="SSF56235">
    <property type="entry name" value="N-terminal nucleophile aminohydrolases (Ntn hydrolases)"/>
    <property type="match status" value="1"/>
</dbReference>
<evidence type="ECO:0000256" key="3">
    <source>
        <dbReference type="ARBA" id="ARBA00012737"/>
    </source>
</evidence>
<keyword evidence="11" id="KW-0436">Ligase</keyword>
<evidence type="ECO:0000256" key="9">
    <source>
        <dbReference type="PIRSR" id="PIRSR001589-2"/>
    </source>
</evidence>
<dbReference type="InterPro" id="IPR001962">
    <property type="entry name" value="Asn_synthase"/>
</dbReference>
<evidence type="ECO:0000256" key="1">
    <source>
        <dbReference type="ARBA" id="ARBA00005187"/>
    </source>
</evidence>
<dbReference type="PIRSF" id="PIRSF001589">
    <property type="entry name" value="Asn_synthetase_glu-h"/>
    <property type="match status" value="1"/>
</dbReference>
<evidence type="ECO:0000313" key="11">
    <source>
        <dbReference type="EMBL" id="KAA5535383.1"/>
    </source>
</evidence>
<keyword evidence="5 9" id="KW-0067">ATP-binding</keyword>
<evidence type="ECO:0000256" key="7">
    <source>
        <dbReference type="ARBA" id="ARBA00048741"/>
    </source>
</evidence>
<sequence>MCGIAGIINKDSKIEIQISALKKMADKIKHRGPDAEGFHIDQNVGLAHRRLSIIDVSSAADQPFYFEEKYILIFNGAIYNHIEIREELIKLGYKFKMQSDTEVLIASYDCWGEDCVNKFNGMWAFAILDKVKNIVFCSRDRFGIKPFYYYSDEKKFIFSSEIKPILEIQPINKVNTKVLLQYLIINISDISEETFFEKILKLPGSHNLIYDLKMGEYSIYRYYDLKFKKEISILNLDDSIKLFHNEFEKSIKLRLRSDVKIASALSGGLDSSYMVAMAKKNIENVDGKDTFTAITVGSLNKEEDESSAAKIIASTLGVNHDIVIPSIEEFKDSLDDVIYSIEEPFGGPSIYMQKFLMKEARSLGTKVLLDGQGADEILLGYSRYAATYLRRNGLMKKIKFLRNVKSHYDISAIEAIKIYFYYSTFIIRKIFLLNRAKFLKKIYKDKLDFSKIKDLTQSYKNTFELHKNEIFWCQLPELLKWEDKNAMQHGIESRLPFLDYNFVETCLSINNNFKIQDGWSKYLLRRNLENYLPNSITYNRRKIGFNAPIQEWWPESMEIINTINKSTIIRKLVKKDFKIIKDRDLEWRLYNIAVWEKMYNMKIED</sequence>
<dbReference type="CDD" id="cd00712">
    <property type="entry name" value="AsnB"/>
    <property type="match status" value="1"/>
</dbReference>
<feature type="active site" description="For GATase activity" evidence="8">
    <location>
        <position position="2"/>
    </location>
</feature>
<dbReference type="PANTHER" id="PTHR43284:SF1">
    <property type="entry name" value="ASPARAGINE SYNTHETASE"/>
    <property type="match status" value="1"/>
</dbReference>
<comment type="caution">
    <text evidence="11">The sequence shown here is derived from an EMBL/GenBank/DDBJ whole genome shotgun (WGS) entry which is preliminary data.</text>
</comment>
<dbReference type="RefSeq" id="WP_150012292.1">
    <property type="nucleotide sequence ID" value="NZ_VWSG01000005.1"/>
</dbReference>
<dbReference type="InterPro" id="IPR006426">
    <property type="entry name" value="Asn_synth_AEB"/>
</dbReference>
<dbReference type="InterPro" id="IPR029055">
    <property type="entry name" value="Ntn_hydrolases_N"/>
</dbReference>
<dbReference type="Gene3D" id="3.60.20.10">
    <property type="entry name" value="Glutamine Phosphoribosylpyrophosphate, subunit 1, domain 1"/>
    <property type="match status" value="1"/>
</dbReference>
<dbReference type="Proteomes" id="UP000325141">
    <property type="component" value="Unassembled WGS sequence"/>
</dbReference>
<evidence type="ECO:0000256" key="2">
    <source>
        <dbReference type="ARBA" id="ARBA00005752"/>
    </source>
</evidence>
<accession>A0A5M6CK37</accession>
<dbReference type="Pfam" id="PF00733">
    <property type="entry name" value="Asn_synthase"/>
    <property type="match status" value="1"/>
</dbReference>
<name>A0A5M6CK37_9FLAO</name>
<keyword evidence="12" id="KW-1185">Reference proteome</keyword>
<dbReference type="GO" id="GO:0004066">
    <property type="term" value="F:asparagine synthase (glutamine-hydrolyzing) activity"/>
    <property type="evidence" value="ECO:0007669"/>
    <property type="project" value="UniProtKB-EC"/>
</dbReference>
<dbReference type="GO" id="GO:0006529">
    <property type="term" value="P:asparagine biosynthetic process"/>
    <property type="evidence" value="ECO:0007669"/>
    <property type="project" value="UniProtKB-KW"/>
</dbReference>
<keyword evidence="8" id="KW-0061">Asparagine biosynthesis</keyword>
<dbReference type="InterPro" id="IPR051786">
    <property type="entry name" value="ASN_synthetase/amidase"/>
</dbReference>
<evidence type="ECO:0000256" key="8">
    <source>
        <dbReference type="PIRSR" id="PIRSR001589-1"/>
    </source>
</evidence>
<evidence type="ECO:0000256" key="6">
    <source>
        <dbReference type="ARBA" id="ARBA00022962"/>
    </source>
</evidence>
<feature type="binding site" evidence="9">
    <location>
        <position position="100"/>
    </location>
    <ligand>
        <name>L-glutamine</name>
        <dbReference type="ChEBI" id="CHEBI:58359"/>
    </ligand>
</feature>
<evidence type="ECO:0000256" key="5">
    <source>
        <dbReference type="ARBA" id="ARBA00022840"/>
    </source>
</evidence>
<dbReference type="CDD" id="cd01991">
    <property type="entry name" value="Asn_synthase_B_C"/>
    <property type="match status" value="1"/>
</dbReference>
<keyword evidence="4 9" id="KW-0547">Nucleotide-binding</keyword>
<dbReference type="SUPFAM" id="SSF52402">
    <property type="entry name" value="Adenine nucleotide alpha hydrolases-like"/>
    <property type="match status" value="1"/>
</dbReference>
<dbReference type="InterPro" id="IPR017932">
    <property type="entry name" value="GATase_2_dom"/>
</dbReference>
<protein>
    <recommendedName>
        <fullName evidence="3">asparagine synthase (glutamine-hydrolyzing)</fullName>
        <ecNumber evidence="3">6.3.5.4</ecNumber>
    </recommendedName>
</protein>
<keyword evidence="8" id="KW-0028">Amino-acid biosynthesis</keyword>
<keyword evidence="6 8" id="KW-0315">Glutamine amidotransferase</keyword>
<dbReference type="Pfam" id="PF13537">
    <property type="entry name" value="GATase_7"/>
    <property type="match status" value="1"/>
</dbReference>
<dbReference type="Gene3D" id="3.40.50.620">
    <property type="entry name" value="HUPs"/>
    <property type="match status" value="1"/>
</dbReference>
<dbReference type="AlphaFoldDB" id="A0A5M6CK37"/>
<dbReference type="InterPro" id="IPR033738">
    <property type="entry name" value="AsnB_N"/>
</dbReference>
<dbReference type="NCBIfam" id="TIGR01536">
    <property type="entry name" value="asn_synth_AEB"/>
    <property type="match status" value="1"/>
</dbReference>
<comment type="similarity">
    <text evidence="2">Belongs to the asparagine synthetase family.</text>
</comment>
<evidence type="ECO:0000259" key="10">
    <source>
        <dbReference type="PROSITE" id="PS51278"/>
    </source>
</evidence>
<dbReference type="PANTHER" id="PTHR43284">
    <property type="entry name" value="ASPARAGINE SYNTHETASE (GLUTAMINE-HYDROLYZING)"/>
    <property type="match status" value="1"/>
</dbReference>
<comment type="pathway">
    <text evidence="1">Amino-acid biosynthesis; L-asparagine biosynthesis; L-asparagine from L-aspartate (L-Gln route): step 1/1.</text>
</comment>
<dbReference type="PROSITE" id="PS51278">
    <property type="entry name" value="GATASE_TYPE_2"/>
    <property type="match status" value="1"/>
</dbReference>
<dbReference type="EC" id="6.3.5.4" evidence="3"/>
<evidence type="ECO:0000256" key="4">
    <source>
        <dbReference type="ARBA" id="ARBA00022741"/>
    </source>
</evidence>
<reference evidence="11 12" key="1">
    <citation type="submission" date="2019-09" db="EMBL/GenBank/DDBJ databases">
        <title>Genome sequence and assembly of Flavobacterium sp.</title>
        <authorList>
            <person name="Chhetri G."/>
        </authorList>
    </citation>
    <scope>NUCLEOTIDE SEQUENCE [LARGE SCALE GENOMIC DNA]</scope>
    <source>
        <strain evidence="11 12">SNL9</strain>
    </source>
</reference>
<gene>
    <name evidence="11" type="primary">asnB</name>
    <name evidence="11" type="ORF">F0460_08695</name>
</gene>
<dbReference type="InterPro" id="IPR014729">
    <property type="entry name" value="Rossmann-like_a/b/a_fold"/>
</dbReference>